<feature type="transmembrane region" description="Helical" evidence="2">
    <location>
        <begin position="28"/>
        <end position="49"/>
    </location>
</feature>
<evidence type="ECO:0000313" key="4">
    <source>
        <dbReference type="Proteomes" id="UP000594263"/>
    </source>
</evidence>
<organism evidence="3 4">
    <name type="scientific">Kalanchoe fedtschenkoi</name>
    <name type="common">Lavender scallops</name>
    <name type="synonym">South American air plant</name>
    <dbReference type="NCBI Taxonomy" id="63787"/>
    <lineage>
        <taxon>Eukaryota</taxon>
        <taxon>Viridiplantae</taxon>
        <taxon>Streptophyta</taxon>
        <taxon>Embryophyta</taxon>
        <taxon>Tracheophyta</taxon>
        <taxon>Spermatophyta</taxon>
        <taxon>Magnoliopsida</taxon>
        <taxon>eudicotyledons</taxon>
        <taxon>Gunneridae</taxon>
        <taxon>Pentapetalae</taxon>
        <taxon>Saxifragales</taxon>
        <taxon>Crassulaceae</taxon>
        <taxon>Kalanchoe</taxon>
    </lineage>
</organism>
<evidence type="ECO:0000256" key="1">
    <source>
        <dbReference type="SAM" id="MobiDB-lite"/>
    </source>
</evidence>
<accession>A0A7N0T8J9</accession>
<keyword evidence="2" id="KW-0812">Transmembrane</keyword>
<dbReference type="AlphaFoldDB" id="A0A7N0T8J9"/>
<feature type="compositionally biased region" description="Acidic residues" evidence="1">
    <location>
        <begin position="1"/>
        <end position="10"/>
    </location>
</feature>
<keyword evidence="2" id="KW-0472">Membrane</keyword>
<dbReference type="EnsemblPlants" id="Kaladp0026s0020.1.v1.1">
    <property type="protein sequence ID" value="Kaladp0026s0020.1.v1.1.CDS.1"/>
    <property type="gene ID" value="Kaladp0026s0020.v1.1"/>
</dbReference>
<evidence type="ECO:0000256" key="2">
    <source>
        <dbReference type="SAM" id="Phobius"/>
    </source>
</evidence>
<dbReference type="Proteomes" id="UP000594263">
    <property type="component" value="Unplaced"/>
</dbReference>
<evidence type="ECO:0000313" key="3">
    <source>
        <dbReference type="EnsemblPlants" id="Kaladp0026s0020.1.v1.1.CDS.1"/>
    </source>
</evidence>
<protein>
    <submittedName>
        <fullName evidence="3">Uncharacterized protein</fullName>
    </submittedName>
</protein>
<feature type="region of interest" description="Disordered" evidence="1">
    <location>
        <begin position="1"/>
        <end position="21"/>
    </location>
</feature>
<name>A0A7N0T8J9_KALFE</name>
<dbReference type="Gramene" id="Kaladp0026s0020.1.v1.1">
    <property type="protein sequence ID" value="Kaladp0026s0020.1.v1.1.CDS.1"/>
    <property type="gene ID" value="Kaladp0026s0020.v1.1"/>
</dbReference>
<dbReference type="EnsemblPlants" id="Kaladp0026s0020.2.v1.1">
    <property type="protein sequence ID" value="Kaladp0026s0020.2.v1.1.CDS.1"/>
    <property type="gene ID" value="Kaladp0026s0020.v1.1"/>
</dbReference>
<reference evidence="3" key="1">
    <citation type="submission" date="2021-01" db="UniProtKB">
        <authorList>
            <consortium name="EnsemblPlants"/>
        </authorList>
    </citation>
    <scope>IDENTIFICATION</scope>
</reference>
<sequence>MAKIEEYEEEDKNKKKQGVKRNHGSTKFFVFVDYLFLFIFIGFLSFIVFKMVGI</sequence>
<dbReference type="OMA" id="CFIIFKI"/>
<keyword evidence="4" id="KW-1185">Reference proteome</keyword>
<proteinExistence type="predicted"/>
<keyword evidence="2" id="KW-1133">Transmembrane helix</keyword>
<dbReference type="Gramene" id="Kaladp0026s0020.2.v1.1">
    <property type="protein sequence ID" value="Kaladp0026s0020.2.v1.1.CDS.1"/>
    <property type="gene ID" value="Kaladp0026s0020.v1.1"/>
</dbReference>